<protein>
    <submittedName>
        <fullName evidence="1">Uncharacterized protein</fullName>
    </submittedName>
</protein>
<reference evidence="1" key="1">
    <citation type="journal article" date="2015" name="Nature">
        <title>Complex archaea that bridge the gap between prokaryotes and eukaryotes.</title>
        <authorList>
            <person name="Spang A."/>
            <person name="Saw J.H."/>
            <person name="Jorgensen S.L."/>
            <person name="Zaremba-Niedzwiedzka K."/>
            <person name="Martijn J."/>
            <person name="Lind A.E."/>
            <person name="van Eijk R."/>
            <person name="Schleper C."/>
            <person name="Guy L."/>
            <person name="Ettema T.J."/>
        </authorList>
    </citation>
    <scope>NUCLEOTIDE SEQUENCE</scope>
</reference>
<sequence>MSEHFCKNCINSNGDPNSPVCKHTGA</sequence>
<organism evidence="1">
    <name type="scientific">marine sediment metagenome</name>
    <dbReference type="NCBI Taxonomy" id="412755"/>
    <lineage>
        <taxon>unclassified sequences</taxon>
        <taxon>metagenomes</taxon>
        <taxon>ecological metagenomes</taxon>
    </lineage>
</organism>
<dbReference type="AlphaFoldDB" id="A0A0F9K710"/>
<evidence type="ECO:0000313" key="1">
    <source>
        <dbReference type="EMBL" id="KKM77924.1"/>
    </source>
</evidence>
<proteinExistence type="predicted"/>
<accession>A0A0F9K710</accession>
<dbReference type="EMBL" id="LAZR01008570">
    <property type="protein sequence ID" value="KKM77924.1"/>
    <property type="molecule type" value="Genomic_DNA"/>
</dbReference>
<gene>
    <name evidence="1" type="ORF">LCGC14_1365060</name>
</gene>
<feature type="non-terminal residue" evidence="1">
    <location>
        <position position="26"/>
    </location>
</feature>
<comment type="caution">
    <text evidence="1">The sequence shown here is derived from an EMBL/GenBank/DDBJ whole genome shotgun (WGS) entry which is preliminary data.</text>
</comment>
<name>A0A0F9K710_9ZZZZ</name>